<reference evidence="1 2" key="1">
    <citation type="journal article" date="2018" name="Mol. Plant">
        <title>The genome of Artemisia annua provides insight into the evolution of Asteraceae family and artemisinin biosynthesis.</title>
        <authorList>
            <person name="Shen Q."/>
            <person name="Zhang L."/>
            <person name="Liao Z."/>
            <person name="Wang S."/>
            <person name="Yan T."/>
            <person name="Shi P."/>
            <person name="Liu M."/>
            <person name="Fu X."/>
            <person name="Pan Q."/>
            <person name="Wang Y."/>
            <person name="Lv Z."/>
            <person name="Lu X."/>
            <person name="Zhang F."/>
            <person name="Jiang W."/>
            <person name="Ma Y."/>
            <person name="Chen M."/>
            <person name="Hao X."/>
            <person name="Li L."/>
            <person name="Tang Y."/>
            <person name="Lv G."/>
            <person name="Zhou Y."/>
            <person name="Sun X."/>
            <person name="Brodelius P.E."/>
            <person name="Rose J.K.C."/>
            <person name="Tang K."/>
        </authorList>
    </citation>
    <scope>NUCLEOTIDE SEQUENCE [LARGE SCALE GENOMIC DNA]</scope>
    <source>
        <strain evidence="2">cv. Huhao1</strain>
        <tissue evidence="1">Leaf</tissue>
    </source>
</reference>
<gene>
    <name evidence="1" type="ORF">CTI12_AA184340</name>
</gene>
<name>A0A2U1P7T2_ARTAN</name>
<keyword evidence="2" id="KW-1185">Reference proteome</keyword>
<proteinExistence type="predicted"/>
<evidence type="ECO:0000313" key="1">
    <source>
        <dbReference type="EMBL" id="PWA81809.1"/>
    </source>
</evidence>
<dbReference type="GO" id="GO:0005975">
    <property type="term" value="P:carbohydrate metabolic process"/>
    <property type="evidence" value="ECO:0007669"/>
    <property type="project" value="InterPro"/>
</dbReference>
<dbReference type="InterPro" id="IPR008928">
    <property type="entry name" value="6-hairpin_glycosidase_sf"/>
</dbReference>
<organism evidence="1 2">
    <name type="scientific">Artemisia annua</name>
    <name type="common">Sweet wormwood</name>
    <dbReference type="NCBI Taxonomy" id="35608"/>
    <lineage>
        <taxon>Eukaryota</taxon>
        <taxon>Viridiplantae</taxon>
        <taxon>Streptophyta</taxon>
        <taxon>Embryophyta</taxon>
        <taxon>Tracheophyta</taxon>
        <taxon>Spermatophyta</taxon>
        <taxon>Magnoliopsida</taxon>
        <taxon>eudicotyledons</taxon>
        <taxon>Gunneridae</taxon>
        <taxon>Pentapetalae</taxon>
        <taxon>asterids</taxon>
        <taxon>campanulids</taxon>
        <taxon>Asterales</taxon>
        <taxon>Asteraceae</taxon>
        <taxon>Asteroideae</taxon>
        <taxon>Anthemideae</taxon>
        <taxon>Artemisiinae</taxon>
        <taxon>Artemisia</taxon>
    </lineage>
</organism>
<dbReference type="Proteomes" id="UP000245207">
    <property type="component" value="Unassembled WGS sequence"/>
</dbReference>
<dbReference type="AlphaFoldDB" id="A0A2U1P7T2"/>
<comment type="caution">
    <text evidence="1">The sequence shown here is derived from an EMBL/GenBank/DDBJ whole genome shotgun (WGS) entry which is preliminary data.</text>
</comment>
<dbReference type="OrthoDB" id="3542292at2759"/>
<dbReference type="SUPFAM" id="SSF48208">
    <property type="entry name" value="Six-hairpin glycosidases"/>
    <property type="match status" value="1"/>
</dbReference>
<accession>A0A2U1P7T2</accession>
<protein>
    <submittedName>
        <fullName evidence="1">Trehalase</fullName>
    </submittedName>
</protein>
<sequence length="76" mass="8688">MVGETICSQPPLLSSMVVEKRTSDMDLVKKALPSLIKEHKTKKLHTLVNDCEKEQLYHELALTAETSWGFSTRRMK</sequence>
<dbReference type="STRING" id="35608.A0A2U1P7T2"/>
<evidence type="ECO:0000313" key="2">
    <source>
        <dbReference type="Proteomes" id="UP000245207"/>
    </source>
</evidence>
<dbReference type="EMBL" id="PKPP01001548">
    <property type="protein sequence ID" value="PWA81809.1"/>
    <property type="molecule type" value="Genomic_DNA"/>
</dbReference>